<name>A0A3M7PLT6_BRAPC</name>
<proteinExistence type="predicted"/>
<sequence length="177" mass="20687">MRHQDWSLRQKNKKILDQSWSKSESLKVKVDFDFEIILESNLDLDFHFYNLDLNKAAKKTCWNGNLSFRITLQLFIRLLLCDYLEVFLFFSVSDVLHLNSVLVLSEVLRINRMYCYEKLKLNTNVSKLNSENEAIKKLIIGGETDSSFFTPGTKRKVERLKVETYSSSSDSEAIETI</sequence>
<gene>
    <name evidence="1" type="ORF">BpHYR1_044794</name>
</gene>
<dbReference type="AlphaFoldDB" id="A0A3M7PLT6"/>
<evidence type="ECO:0000313" key="1">
    <source>
        <dbReference type="EMBL" id="RNA00072.1"/>
    </source>
</evidence>
<dbReference type="Proteomes" id="UP000276133">
    <property type="component" value="Unassembled WGS sequence"/>
</dbReference>
<evidence type="ECO:0000313" key="2">
    <source>
        <dbReference type="Proteomes" id="UP000276133"/>
    </source>
</evidence>
<dbReference type="EMBL" id="REGN01009932">
    <property type="protein sequence ID" value="RNA00072.1"/>
    <property type="molecule type" value="Genomic_DNA"/>
</dbReference>
<reference evidence="1 2" key="1">
    <citation type="journal article" date="2018" name="Sci. Rep.">
        <title>Genomic signatures of local adaptation to the degree of environmental predictability in rotifers.</title>
        <authorList>
            <person name="Franch-Gras L."/>
            <person name="Hahn C."/>
            <person name="Garcia-Roger E.M."/>
            <person name="Carmona M.J."/>
            <person name="Serra M."/>
            <person name="Gomez A."/>
        </authorList>
    </citation>
    <scope>NUCLEOTIDE SEQUENCE [LARGE SCALE GENOMIC DNA]</scope>
    <source>
        <strain evidence="1">HYR1</strain>
    </source>
</reference>
<keyword evidence="2" id="KW-1185">Reference proteome</keyword>
<feature type="non-terminal residue" evidence="1">
    <location>
        <position position="177"/>
    </location>
</feature>
<accession>A0A3M7PLT6</accession>
<comment type="caution">
    <text evidence="1">The sequence shown here is derived from an EMBL/GenBank/DDBJ whole genome shotgun (WGS) entry which is preliminary data.</text>
</comment>
<protein>
    <submittedName>
        <fullName evidence="1">Uncharacterized protein</fullName>
    </submittedName>
</protein>
<organism evidence="1 2">
    <name type="scientific">Brachionus plicatilis</name>
    <name type="common">Marine rotifer</name>
    <name type="synonym">Brachionus muelleri</name>
    <dbReference type="NCBI Taxonomy" id="10195"/>
    <lineage>
        <taxon>Eukaryota</taxon>
        <taxon>Metazoa</taxon>
        <taxon>Spiralia</taxon>
        <taxon>Gnathifera</taxon>
        <taxon>Rotifera</taxon>
        <taxon>Eurotatoria</taxon>
        <taxon>Monogononta</taxon>
        <taxon>Pseudotrocha</taxon>
        <taxon>Ploima</taxon>
        <taxon>Brachionidae</taxon>
        <taxon>Brachionus</taxon>
    </lineage>
</organism>